<dbReference type="GO" id="GO:0000976">
    <property type="term" value="F:transcription cis-regulatory region binding"/>
    <property type="evidence" value="ECO:0007669"/>
    <property type="project" value="TreeGrafter"/>
</dbReference>
<dbReference type="GO" id="GO:0045892">
    <property type="term" value="P:negative regulation of DNA-templated transcription"/>
    <property type="evidence" value="ECO:0007669"/>
    <property type="project" value="TreeGrafter"/>
</dbReference>
<evidence type="ECO:0000256" key="2">
    <source>
        <dbReference type="ARBA" id="ARBA00007957"/>
    </source>
</evidence>
<keyword evidence="8" id="KW-0804">Transcription</keyword>
<sequence length="138" mass="16168">MNLTQALDVLKSKGYKYTGKREDILRYFTSENGYRTAKDLLEYMKKTYSSISFDTIYRNLYLFQELDLVEVTELDGEKHFRIMCNSTEHHHHFICLDCGNTEEVKGCPMKEVEQQLPGFSIENHKFEIYGKCPTCKSA</sequence>
<feature type="binding site" evidence="9">
    <location>
        <position position="135"/>
    </location>
    <ligand>
        <name>Zn(2+)</name>
        <dbReference type="ChEBI" id="CHEBI:29105"/>
    </ligand>
</feature>
<evidence type="ECO:0000256" key="9">
    <source>
        <dbReference type="PIRSR" id="PIRSR602481-1"/>
    </source>
</evidence>
<comment type="cofactor">
    <cofactor evidence="10">
        <name>Mn(2+)</name>
        <dbReference type="ChEBI" id="CHEBI:29035"/>
    </cofactor>
    <cofactor evidence="10">
        <name>Fe(2+)</name>
        <dbReference type="ChEBI" id="CHEBI:29033"/>
    </cofactor>
    <text evidence="10">Binds 1 Mn(2+) or Fe(2+) ion per subunit.</text>
</comment>
<dbReference type="GO" id="GO:0008270">
    <property type="term" value="F:zinc ion binding"/>
    <property type="evidence" value="ECO:0007669"/>
    <property type="project" value="TreeGrafter"/>
</dbReference>
<gene>
    <name evidence="11" type="ORF">N781_13180</name>
</gene>
<evidence type="ECO:0000256" key="4">
    <source>
        <dbReference type="ARBA" id="ARBA00022491"/>
    </source>
</evidence>
<dbReference type="Pfam" id="PF01475">
    <property type="entry name" value="FUR"/>
    <property type="match status" value="1"/>
</dbReference>
<feature type="binding site" evidence="9">
    <location>
        <position position="132"/>
    </location>
    <ligand>
        <name>Zn(2+)</name>
        <dbReference type="ChEBI" id="CHEBI:29105"/>
    </ligand>
</feature>
<dbReference type="PANTHER" id="PTHR33202:SF1">
    <property type="entry name" value="FERRIC UPTAKE REGULATION PROTEIN"/>
    <property type="match status" value="1"/>
</dbReference>
<dbReference type="PANTHER" id="PTHR33202">
    <property type="entry name" value="ZINC UPTAKE REGULATION PROTEIN"/>
    <property type="match status" value="1"/>
</dbReference>
<dbReference type="EMBL" id="AVPE01000004">
    <property type="protein sequence ID" value="KGX92844.1"/>
    <property type="molecule type" value="Genomic_DNA"/>
</dbReference>
<evidence type="ECO:0000256" key="1">
    <source>
        <dbReference type="ARBA" id="ARBA00004496"/>
    </source>
</evidence>
<dbReference type="GO" id="GO:0003700">
    <property type="term" value="F:DNA-binding transcription factor activity"/>
    <property type="evidence" value="ECO:0007669"/>
    <property type="project" value="InterPro"/>
</dbReference>
<comment type="similarity">
    <text evidence="2">Belongs to the Fur family.</text>
</comment>
<dbReference type="InterPro" id="IPR002481">
    <property type="entry name" value="FUR"/>
</dbReference>
<comment type="caution">
    <text evidence="11">The sequence shown here is derived from an EMBL/GenBank/DDBJ whole genome shotgun (WGS) entry which is preliminary data.</text>
</comment>
<dbReference type="GO" id="GO:0005737">
    <property type="term" value="C:cytoplasm"/>
    <property type="evidence" value="ECO:0007669"/>
    <property type="project" value="UniProtKB-SubCell"/>
</dbReference>
<feature type="binding site" evidence="9">
    <location>
        <position position="98"/>
    </location>
    <ligand>
        <name>Zn(2+)</name>
        <dbReference type="ChEBI" id="CHEBI:29105"/>
    </ligand>
</feature>
<evidence type="ECO:0000256" key="6">
    <source>
        <dbReference type="ARBA" id="ARBA00023015"/>
    </source>
</evidence>
<dbReference type="OrthoDB" id="8659436at2"/>
<dbReference type="SUPFAM" id="SSF46785">
    <property type="entry name" value="Winged helix' DNA-binding domain"/>
    <property type="match status" value="1"/>
</dbReference>
<evidence type="ECO:0000256" key="8">
    <source>
        <dbReference type="ARBA" id="ARBA00023163"/>
    </source>
</evidence>
<accession>A0A0A5GLF9</accession>
<keyword evidence="12" id="KW-1185">Reference proteome</keyword>
<feature type="binding site" evidence="10">
    <location>
        <position position="124"/>
    </location>
    <ligand>
        <name>Fe cation</name>
        <dbReference type="ChEBI" id="CHEBI:24875"/>
    </ligand>
</feature>
<name>A0A0A5GLF9_9BACI</name>
<dbReference type="InterPro" id="IPR043135">
    <property type="entry name" value="Fur_C"/>
</dbReference>
<dbReference type="InterPro" id="IPR036390">
    <property type="entry name" value="WH_DNA-bd_sf"/>
</dbReference>
<keyword evidence="6" id="KW-0805">Transcription regulation</keyword>
<dbReference type="RefSeq" id="WP_026799911.1">
    <property type="nucleotide sequence ID" value="NZ_AULI01000006.1"/>
</dbReference>
<evidence type="ECO:0000313" key="12">
    <source>
        <dbReference type="Proteomes" id="UP000030528"/>
    </source>
</evidence>
<dbReference type="Gene3D" id="1.10.10.10">
    <property type="entry name" value="Winged helix-like DNA-binding domain superfamily/Winged helix DNA-binding domain"/>
    <property type="match status" value="1"/>
</dbReference>
<keyword evidence="7" id="KW-0238">DNA-binding</keyword>
<organism evidence="11 12">
    <name type="scientific">Pontibacillus halophilus JSM 076056 = DSM 19796</name>
    <dbReference type="NCBI Taxonomy" id="1385510"/>
    <lineage>
        <taxon>Bacteria</taxon>
        <taxon>Bacillati</taxon>
        <taxon>Bacillota</taxon>
        <taxon>Bacilli</taxon>
        <taxon>Bacillales</taxon>
        <taxon>Bacillaceae</taxon>
        <taxon>Pontibacillus</taxon>
    </lineage>
</organism>
<dbReference type="Proteomes" id="UP000030528">
    <property type="component" value="Unassembled WGS sequence"/>
</dbReference>
<keyword evidence="10" id="KW-0408">Iron</keyword>
<dbReference type="CDD" id="cd07153">
    <property type="entry name" value="Fur_like"/>
    <property type="match status" value="1"/>
</dbReference>
<comment type="subcellular location">
    <subcellularLocation>
        <location evidence="1">Cytoplasm</location>
    </subcellularLocation>
</comment>
<feature type="binding site" evidence="9">
    <location>
        <position position="95"/>
    </location>
    <ligand>
        <name>Zn(2+)</name>
        <dbReference type="ChEBI" id="CHEBI:29105"/>
    </ligand>
</feature>
<protein>
    <submittedName>
        <fullName evidence="11">Fur family transcriptional regulator</fullName>
    </submittedName>
</protein>
<dbReference type="GO" id="GO:1900376">
    <property type="term" value="P:regulation of secondary metabolite biosynthetic process"/>
    <property type="evidence" value="ECO:0007669"/>
    <property type="project" value="TreeGrafter"/>
</dbReference>
<dbReference type="AlphaFoldDB" id="A0A0A5GLF9"/>
<evidence type="ECO:0000256" key="3">
    <source>
        <dbReference type="ARBA" id="ARBA00022490"/>
    </source>
</evidence>
<dbReference type="STRING" id="1385510.GCA_000425205_01469"/>
<keyword evidence="4" id="KW-0678">Repressor</keyword>
<keyword evidence="3" id="KW-0963">Cytoplasm</keyword>
<dbReference type="Gene3D" id="3.30.1490.190">
    <property type="match status" value="1"/>
</dbReference>
<evidence type="ECO:0000313" key="11">
    <source>
        <dbReference type="EMBL" id="KGX92844.1"/>
    </source>
</evidence>
<evidence type="ECO:0000256" key="10">
    <source>
        <dbReference type="PIRSR" id="PIRSR602481-2"/>
    </source>
</evidence>
<dbReference type="InterPro" id="IPR036388">
    <property type="entry name" value="WH-like_DNA-bd_sf"/>
</dbReference>
<feature type="binding site" evidence="10">
    <location>
        <position position="89"/>
    </location>
    <ligand>
        <name>Fe cation</name>
        <dbReference type="ChEBI" id="CHEBI:24875"/>
    </ligand>
</feature>
<reference evidence="11 12" key="1">
    <citation type="submission" date="2013-08" db="EMBL/GenBank/DDBJ databases">
        <authorList>
            <person name="Huang J."/>
            <person name="Wang G."/>
        </authorList>
    </citation>
    <scope>NUCLEOTIDE SEQUENCE [LARGE SCALE GENOMIC DNA]</scope>
    <source>
        <strain evidence="11 12">JSM 076056</strain>
    </source>
</reference>
<evidence type="ECO:0000256" key="5">
    <source>
        <dbReference type="ARBA" id="ARBA00022833"/>
    </source>
</evidence>
<evidence type="ECO:0000256" key="7">
    <source>
        <dbReference type="ARBA" id="ARBA00023125"/>
    </source>
</evidence>
<comment type="cofactor">
    <cofactor evidence="9">
        <name>Zn(2+)</name>
        <dbReference type="ChEBI" id="CHEBI:29105"/>
    </cofactor>
    <text evidence="9">Binds 1 zinc ion per subunit.</text>
</comment>
<keyword evidence="5 9" id="KW-0862">Zinc</keyword>
<proteinExistence type="inferred from homology"/>
<dbReference type="eggNOG" id="COG0735">
    <property type="taxonomic scope" value="Bacteria"/>
</dbReference>
<keyword evidence="9" id="KW-0479">Metal-binding</keyword>